<dbReference type="RefSeq" id="WP_254899351.1">
    <property type="nucleotide sequence ID" value="NZ_FXAM01000001.1"/>
</dbReference>
<dbReference type="GO" id="GO:0003677">
    <property type="term" value="F:DNA binding"/>
    <property type="evidence" value="ECO:0007669"/>
    <property type="project" value="UniProtKB-KW"/>
</dbReference>
<evidence type="ECO:0000256" key="6">
    <source>
        <dbReference type="ARBA" id="ARBA00045291"/>
    </source>
</evidence>
<dbReference type="Pfam" id="PF17805">
    <property type="entry name" value="AsnC_trans_reg2"/>
    <property type="match status" value="1"/>
</dbReference>
<dbReference type="InterPro" id="IPR036390">
    <property type="entry name" value="WH_DNA-bd_sf"/>
</dbReference>
<gene>
    <name evidence="10" type="ORF">SAMN02949497_1885</name>
</gene>
<keyword evidence="1" id="KW-0456">Lyase</keyword>
<comment type="catalytic activity">
    <reaction evidence="7">
        <text>siroheme + 2 H(+) = 12,18-didecarboxysiroheme + 2 CO2</text>
        <dbReference type="Rhea" id="RHEA:19093"/>
        <dbReference type="ChEBI" id="CHEBI:15378"/>
        <dbReference type="ChEBI" id="CHEBI:16526"/>
        <dbReference type="ChEBI" id="CHEBI:60052"/>
        <dbReference type="ChEBI" id="CHEBI:140497"/>
        <dbReference type="EC" id="4.1.1.111"/>
    </reaction>
</comment>
<dbReference type="EMBL" id="FXAM01000001">
    <property type="protein sequence ID" value="SMF94566.1"/>
    <property type="molecule type" value="Genomic_DNA"/>
</dbReference>
<evidence type="ECO:0000256" key="5">
    <source>
        <dbReference type="ARBA" id="ARBA00023471"/>
    </source>
</evidence>
<keyword evidence="11" id="KW-1185">Reference proteome</keyword>
<dbReference type="Pfam" id="PF22451">
    <property type="entry name" value="NirdL-like_HTH"/>
    <property type="match status" value="1"/>
</dbReference>
<organism evidence="10 11">
    <name type="scientific">Methylomagnum ishizawai</name>
    <dbReference type="NCBI Taxonomy" id="1760988"/>
    <lineage>
        <taxon>Bacteria</taxon>
        <taxon>Pseudomonadati</taxon>
        <taxon>Pseudomonadota</taxon>
        <taxon>Gammaproteobacteria</taxon>
        <taxon>Methylococcales</taxon>
        <taxon>Methylococcaceae</taxon>
        <taxon>Methylomagnum</taxon>
    </lineage>
</organism>
<feature type="domain" description="Siroheme decarboxylase AsnC-like ligand binding" evidence="8">
    <location>
        <begin position="88"/>
        <end position="176"/>
    </location>
</feature>
<feature type="domain" description="Siroheme decarboxylase NirL-like HTH" evidence="9">
    <location>
        <begin position="32"/>
        <end position="77"/>
    </location>
</feature>
<dbReference type="PANTHER" id="PTHR43413">
    <property type="entry name" value="TRANSCRIPTIONAL REGULATOR, ASNC FAMILY"/>
    <property type="match status" value="1"/>
</dbReference>
<dbReference type="AlphaFoldDB" id="A0A1Y6CWC3"/>
<comment type="pathway">
    <text evidence="2">Porphyrin-containing compound metabolism.</text>
</comment>
<evidence type="ECO:0000259" key="8">
    <source>
        <dbReference type="Pfam" id="PF17805"/>
    </source>
</evidence>
<evidence type="ECO:0000256" key="3">
    <source>
        <dbReference type="ARBA" id="ARBA00023457"/>
    </source>
</evidence>
<proteinExistence type="inferred from homology"/>
<dbReference type="Gene3D" id="3.30.70.3460">
    <property type="match status" value="1"/>
</dbReference>
<evidence type="ECO:0000259" key="9">
    <source>
        <dbReference type="Pfam" id="PF22451"/>
    </source>
</evidence>
<sequence>MSGMPLRAVDFPAVFPGPAPVHCGTHSDAASDLRLLAAIQHGLPLVPRPYAELGRQTGLSEAEVIERLERWLETGIIKRLGVVVRHRKLGYRANAMVVFDVPDAQVGAIGARLAAFACVTLCYRRPRRGEAWPYNLFCMIHGRDRATVETQVEALTLACGLEAIPRAVLFSRRCFKQRGAVYR</sequence>
<dbReference type="InterPro" id="IPR040523">
    <property type="entry name" value="AsnC_trans_reg2"/>
</dbReference>
<keyword evidence="10" id="KW-0238">DNA-binding</keyword>
<dbReference type="PANTHER" id="PTHR43413:SF1">
    <property type="entry name" value="SIROHEME DECARBOXYLASE NIRL SUBUNIT"/>
    <property type="match status" value="1"/>
</dbReference>
<evidence type="ECO:0000313" key="10">
    <source>
        <dbReference type="EMBL" id="SMF94566.1"/>
    </source>
</evidence>
<dbReference type="InterPro" id="IPR053953">
    <property type="entry name" value="NirdL-like_HTH"/>
</dbReference>
<dbReference type="InterPro" id="IPR050684">
    <property type="entry name" value="HTH-Siroheme_Decarb"/>
</dbReference>
<comment type="similarity">
    <text evidence="3">Belongs to the Ahb/Nir family.</text>
</comment>
<dbReference type="SUPFAM" id="SSF46785">
    <property type="entry name" value="Winged helix' DNA-binding domain"/>
    <property type="match status" value="1"/>
</dbReference>
<protein>
    <recommendedName>
        <fullName evidence="5">siroheme decarboxylase</fullName>
        <ecNumber evidence="5">4.1.1.111</ecNumber>
    </recommendedName>
</protein>
<evidence type="ECO:0000256" key="1">
    <source>
        <dbReference type="ARBA" id="ARBA00023239"/>
    </source>
</evidence>
<evidence type="ECO:0000256" key="4">
    <source>
        <dbReference type="ARBA" id="ARBA00023465"/>
    </source>
</evidence>
<name>A0A1Y6CWC3_9GAMM</name>
<evidence type="ECO:0000256" key="7">
    <source>
        <dbReference type="ARBA" id="ARBA00048470"/>
    </source>
</evidence>
<evidence type="ECO:0000313" key="11">
    <source>
        <dbReference type="Proteomes" id="UP000192923"/>
    </source>
</evidence>
<dbReference type="EC" id="4.1.1.111" evidence="5"/>
<comment type="function">
    <text evidence="6">Involved in heme d1 biosynthesis. Catalyzes the decarboxylation of siroheme into didecarboxysiroheme.</text>
</comment>
<dbReference type="STRING" id="1760988.SAMN02949497_1885"/>
<dbReference type="GO" id="GO:0016829">
    <property type="term" value="F:lyase activity"/>
    <property type="evidence" value="ECO:0007669"/>
    <property type="project" value="UniProtKB-KW"/>
</dbReference>
<accession>A0A1Y6CWC3</accession>
<dbReference type="Proteomes" id="UP000192923">
    <property type="component" value="Unassembled WGS sequence"/>
</dbReference>
<evidence type="ECO:0000256" key="2">
    <source>
        <dbReference type="ARBA" id="ARBA00023444"/>
    </source>
</evidence>
<comment type="subunit">
    <text evidence="4">Probably forms a complex composed of NirD, NirL, NirG and NirH. All proteins are required for the total conversion of siroheme to didecarboxysiroheme.</text>
</comment>
<reference evidence="10 11" key="1">
    <citation type="submission" date="2016-12" db="EMBL/GenBank/DDBJ databases">
        <authorList>
            <person name="Song W.-J."/>
            <person name="Kurnit D.M."/>
        </authorList>
    </citation>
    <scope>NUCLEOTIDE SEQUENCE [LARGE SCALE GENOMIC DNA]</scope>
    <source>
        <strain evidence="10 11">175</strain>
    </source>
</reference>